<dbReference type="RefSeq" id="XP_066077108.1">
    <property type="nucleotide sequence ID" value="XM_066221011.1"/>
</dbReference>
<sequence length="318" mass="36803">MSSLSSRIGTRQLTIDELWGSWPIRVIRNEVWITDGSLTSYTNDYIPCIYPMRRSNYRLCSNDQLEAFNGIRKLKLESIREIINNFGSESNQNFQSLWKILQNRIIRYQALTSTGDIDEVFQQCIGDSSTENLQGVQAEKRENHRKALFHFALALAYLIPFHVDAYPAKSAIRKRLAKLHVHSSYEEISILDNIALCAMSLARIEEQHSAINLYRLAYSCTLINLTLYFAMTVGELRETFEQVRNIDQSFQNLREDSSKLLTDRTLYNISLMETCIETKKTTDSGLWNIDYQLPLAEIRKSEKKEIHTHTKARHIGPV</sequence>
<proteinExistence type="predicted"/>
<protein>
    <submittedName>
        <fullName evidence="1">Uncharacterized protein</fullName>
    </submittedName>
</protein>
<keyword evidence="2" id="KW-1185">Reference proteome</keyword>
<evidence type="ECO:0000313" key="2">
    <source>
        <dbReference type="Proteomes" id="UP001355207"/>
    </source>
</evidence>
<dbReference type="EMBL" id="CP144104">
    <property type="protein sequence ID" value="WWC90345.1"/>
    <property type="molecule type" value="Genomic_DNA"/>
</dbReference>
<name>A0AAX4K0H5_9TREE</name>
<accession>A0AAX4K0H5</accession>
<reference evidence="1 2" key="1">
    <citation type="submission" date="2024-01" db="EMBL/GenBank/DDBJ databases">
        <title>Comparative genomics of Cryptococcus and Kwoniella reveals pathogenesis evolution and contrasting modes of karyotype evolution via chromosome fusion or intercentromeric recombination.</title>
        <authorList>
            <person name="Coelho M.A."/>
            <person name="David-Palma M."/>
            <person name="Shea T."/>
            <person name="Bowers K."/>
            <person name="McGinley-Smith S."/>
            <person name="Mohammad A.W."/>
            <person name="Gnirke A."/>
            <person name="Yurkov A.M."/>
            <person name="Nowrousian M."/>
            <person name="Sun S."/>
            <person name="Cuomo C.A."/>
            <person name="Heitman J."/>
        </authorList>
    </citation>
    <scope>NUCLEOTIDE SEQUENCE [LARGE SCALE GENOMIC DNA]</scope>
    <source>
        <strain evidence="1 2">CBS 6074</strain>
    </source>
</reference>
<evidence type="ECO:0000313" key="1">
    <source>
        <dbReference type="EMBL" id="WWC90345.1"/>
    </source>
</evidence>
<organism evidence="1 2">
    <name type="scientific">Kwoniella dendrophila CBS 6074</name>
    <dbReference type="NCBI Taxonomy" id="1295534"/>
    <lineage>
        <taxon>Eukaryota</taxon>
        <taxon>Fungi</taxon>
        <taxon>Dikarya</taxon>
        <taxon>Basidiomycota</taxon>
        <taxon>Agaricomycotina</taxon>
        <taxon>Tremellomycetes</taxon>
        <taxon>Tremellales</taxon>
        <taxon>Cryptococcaceae</taxon>
        <taxon>Kwoniella</taxon>
    </lineage>
</organism>
<gene>
    <name evidence="1" type="ORF">L201_005278</name>
</gene>
<dbReference type="Proteomes" id="UP001355207">
    <property type="component" value="Chromosome 7"/>
</dbReference>
<dbReference type="AlphaFoldDB" id="A0AAX4K0H5"/>
<dbReference type="GeneID" id="91095948"/>